<comment type="caution">
    <text evidence="2">The sequence shown here is derived from an EMBL/GenBank/DDBJ whole genome shotgun (WGS) entry which is preliminary data.</text>
</comment>
<dbReference type="Pfam" id="PF07238">
    <property type="entry name" value="PilZ"/>
    <property type="match status" value="1"/>
</dbReference>
<dbReference type="GO" id="GO:0035438">
    <property type="term" value="F:cyclic-di-GMP binding"/>
    <property type="evidence" value="ECO:0007669"/>
    <property type="project" value="InterPro"/>
</dbReference>
<dbReference type="InterPro" id="IPR009875">
    <property type="entry name" value="PilZ_domain"/>
</dbReference>
<evidence type="ECO:0000259" key="1">
    <source>
        <dbReference type="Pfam" id="PF07238"/>
    </source>
</evidence>
<proteinExistence type="predicted"/>
<evidence type="ECO:0000313" key="3">
    <source>
        <dbReference type="Proteomes" id="UP000248975"/>
    </source>
</evidence>
<dbReference type="SUPFAM" id="SSF141371">
    <property type="entry name" value="PilZ domain-like"/>
    <property type="match status" value="1"/>
</dbReference>
<protein>
    <submittedName>
        <fullName evidence="2">Pilus assembly protein PilZ</fullName>
    </submittedName>
</protein>
<feature type="domain" description="PilZ" evidence="1">
    <location>
        <begin position="17"/>
        <end position="99"/>
    </location>
</feature>
<organism evidence="2 3">
    <name type="scientific">Cereibacter sphaeroides</name>
    <name type="common">Rhodobacter sphaeroides</name>
    <dbReference type="NCBI Taxonomy" id="1063"/>
    <lineage>
        <taxon>Bacteria</taxon>
        <taxon>Pseudomonadati</taxon>
        <taxon>Pseudomonadota</taxon>
        <taxon>Alphaproteobacteria</taxon>
        <taxon>Rhodobacterales</taxon>
        <taxon>Paracoccaceae</taxon>
        <taxon>Cereibacter</taxon>
    </lineage>
</organism>
<dbReference type="EMBL" id="QFQS01000054">
    <property type="protein sequence ID" value="PZQ94131.1"/>
    <property type="molecule type" value="Genomic_DNA"/>
</dbReference>
<dbReference type="Proteomes" id="UP000248975">
    <property type="component" value="Unassembled WGS sequence"/>
</dbReference>
<evidence type="ECO:0000313" key="2">
    <source>
        <dbReference type="EMBL" id="PZQ94131.1"/>
    </source>
</evidence>
<gene>
    <name evidence="2" type="ORF">DI533_22760</name>
</gene>
<sequence>MGAERPINSDRRARIAERRLVEIGVRVRRPGETWFNSKIADLSVGGFRLQSFMKLTVGAEIWVMLPGFEGRRARVLWTRAHESGCSFERPLHPAILDHIVAPSRRMPTA</sequence>
<accession>A0A2W5RUM8</accession>
<dbReference type="AlphaFoldDB" id="A0A2W5RUM8"/>
<name>A0A2W5RUM8_CERSP</name>
<reference evidence="2 3" key="1">
    <citation type="submission" date="2017-08" db="EMBL/GenBank/DDBJ databases">
        <title>Infants hospitalized years apart are colonized by the same room-sourced microbial strains.</title>
        <authorList>
            <person name="Brooks B."/>
            <person name="Olm M.R."/>
            <person name="Firek B.A."/>
            <person name="Baker R."/>
            <person name="Thomas B.C."/>
            <person name="Morowitz M.J."/>
            <person name="Banfield J.F."/>
        </authorList>
    </citation>
    <scope>NUCLEOTIDE SEQUENCE [LARGE SCALE GENOMIC DNA]</scope>
    <source>
        <strain evidence="2">S2_003_000_R2_11</strain>
    </source>
</reference>